<dbReference type="PRINTS" id="PR01849">
    <property type="entry name" value="UBIQUITINACT"/>
</dbReference>
<dbReference type="OrthoDB" id="1708823at2759"/>
<comment type="subcellular location">
    <subcellularLocation>
        <location evidence="1">Nucleus</location>
    </subcellularLocation>
</comment>
<dbReference type="Proteomes" id="UP000789342">
    <property type="component" value="Unassembled WGS sequence"/>
</dbReference>
<proteinExistence type="inferred from homology"/>
<evidence type="ECO:0000256" key="1">
    <source>
        <dbReference type="ARBA" id="ARBA00004123"/>
    </source>
</evidence>
<evidence type="ECO:0000256" key="2">
    <source>
        <dbReference type="ARBA" id="ARBA00004718"/>
    </source>
</evidence>
<dbReference type="GO" id="GO:0005737">
    <property type="term" value="C:cytoplasm"/>
    <property type="evidence" value="ECO:0007669"/>
    <property type="project" value="TreeGrafter"/>
</dbReference>
<dbReference type="PANTHER" id="PTHR10953">
    <property type="entry name" value="UBIQUITIN-ACTIVATING ENZYME E1"/>
    <property type="match status" value="1"/>
</dbReference>
<evidence type="ECO:0000256" key="5">
    <source>
        <dbReference type="ARBA" id="ARBA00023242"/>
    </source>
</evidence>
<evidence type="ECO:0000256" key="6">
    <source>
        <dbReference type="ARBA" id="ARBA00044354"/>
    </source>
</evidence>
<dbReference type="Pfam" id="PF00899">
    <property type="entry name" value="ThiF"/>
    <property type="match status" value="1"/>
</dbReference>
<dbReference type="SUPFAM" id="SSF69572">
    <property type="entry name" value="Activating enzymes of the ubiquitin-like proteins"/>
    <property type="match status" value="1"/>
</dbReference>
<feature type="domain" description="THIF-type NAD/FAD binding fold" evidence="7">
    <location>
        <begin position="19"/>
        <end position="310"/>
    </location>
</feature>
<keyword evidence="4" id="KW-0833">Ubl conjugation pathway</keyword>
<keyword evidence="9" id="KW-1185">Reference proteome</keyword>
<sequence length="330" mass="37489">MADTVAQNKNITEDEAALYDRQIRLWGLEAQQRICTSSILICGMRGLSNEVCKNLVLAGVGAITIIDHNMITEEDLGAQFFVTVEDIGKNKAMTSADRIRQLNPRVKVTSDSSNLSTKPDEFFKSFDLICLTDSNSETMIRIDQICRKFDKKFYAASTYGFFGYIFCDLKQHEYIVERKIKLPHSEEHQIKVLKKMEDYISFQDALSKSDCDYVVLWRFQQEQGRLPIATDIMDINKLKLIRNSFLQSNEIDNTNVSDEFIQTLAMNAPTEIAPVCAIIGGVLAQNILNVLSHKGLPIKNFFLYNGFQGNGYVYNVEQGKNIFNEKAIDN</sequence>
<keyword evidence="5" id="KW-0539">Nucleus</keyword>
<dbReference type="GO" id="GO:0031510">
    <property type="term" value="C:SUMO activating enzyme complex"/>
    <property type="evidence" value="ECO:0007669"/>
    <property type="project" value="TreeGrafter"/>
</dbReference>
<accession>A0A9N8ZY77</accession>
<evidence type="ECO:0000256" key="4">
    <source>
        <dbReference type="ARBA" id="ARBA00022786"/>
    </source>
</evidence>
<dbReference type="CDD" id="cd01492">
    <property type="entry name" value="Aos1_SUMO"/>
    <property type="match status" value="1"/>
</dbReference>
<comment type="similarity">
    <text evidence="3">Belongs to the ubiquitin-activating E1 family.</text>
</comment>
<name>A0A9N8ZY77_9GLOM</name>
<evidence type="ECO:0000313" key="9">
    <source>
        <dbReference type="Proteomes" id="UP000789342"/>
    </source>
</evidence>
<dbReference type="PANTHER" id="PTHR10953:SF162">
    <property type="entry name" value="SUMO-ACTIVATING ENZYME SUBUNIT 1"/>
    <property type="match status" value="1"/>
</dbReference>
<dbReference type="EMBL" id="CAJVPV010001885">
    <property type="protein sequence ID" value="CAG8511272.1"/>
    <property type="molecule type" value="Genomic_DNA"/>
</dbReference>
<dbReference type="AlphaFoldDB" id="A0A9N8ZY77"/>
<comment type="pathway">
    <text evidence="2">Protein modification; protein sumoylation.</text>
</comment>
<dbReference type="GO" id="GO:0016925">
    <property type="term" value="P:protein sumoylation"/>
    <property type="evidence" value="ECO:0007669"/>
    <property type="project" value="TreeGrafter"/>
</dbReference>
<dbReference type="InterPro" id="IPR045886">
    <property type="entry name" value="ThiF/MoeB/HesA"/>
</dbReference>
<dbReference type="Gene3D" id="3.40.50.720">
    <property type="entry name" value="NAD(P)-binding Rossmann-like Domain"/>
    <property type="match status" value="1"/>
</dbReference>
<evidence type="ECO:0000313" key="8">
    <source>
        <dbReference type="EMBL" id="CAG8511272.1"/>
    </source>
</evidence>
<reference evidence="8" key="1">
    <citation type="submission" date="2021-06" db="EMBL/GenBank/DDBJ databases">
        <authorList>
            <person name="Kallberg Y."/>
            <person name="Tangrot J."/>
            <person name="Rosling A."/>
        </authorList>
    </citation>
    <scope>NUCLEOTIDE SEQUENCE</scope>
    <source>
        <strain evidence="8">CL551</strain>
    </source>
</reference>
<dbReference type="InterPro" id="IPR000011">
    <property type="entry name" value="UBQ/SUMO-activ_enz_E1-like"/>
</dbReference>
<gene>
    <name evidence="8" type="ORF">AMORRO_LOCUS3739</name>
</gene>
<dbReference type="InterPro" id="IPR000594">
    <property type="entry name" value="ThiF_NAD_FAD-bd"/>
</dbReference>
<protein>
    <recommendedName>
        <fullName evidence="6">Ubiquitin-like 1-activating enzyme E1A</fullName>
    </recommendedName>
</protein>
<comment type="caution">
    <text evidence="8">The sequence shown here is derived from an EMBL/GenBank/DDBJ whole genome shotgun (WGS) entry which is preliminary data.</text>
</comment>
<organism evidence="8 9">
    <name type="scientific">Acaulospora morrowiae</name>
    <dbReference type="NCBI Taxonomy" id="94023"/>
    <lineage>
        <taxon>Eukaryota</taxon>
        <taxon>Fungi</taxon>
        <taxon>Fungi incertae sedis</taxon>
        <taxon>Mucoromycota</taxon>
        <taxon>Glomeromycotina</taxon>
        <taxon>Glomeromycetes</taxon>
        <taxon>Diversisporales</taxon>
        <taxon>Acaulosporaceae</taxon>
        <taxon>Acaulospora</taxon>
    </lineage>
</organism>
<dbReference type="InterPro" id="IPR035985">
    <property type="entry name" value="Ubiquitin-activating_enz"/>
</dbReference>
<evidence type="ECO:0000256" key="3">
    <source>
        <dbReference type="ARBA" id="ARBA00005673"/>
    </source>
</evidence>
<dbReference type="GO" id="GO:0019948">
    <property type="term" value="F:SUMO activating enzyme activity"/>
    <property type="evidence" value="ECO:0007669"/>
    <property type="project" value="TreeGrafter"/>
</dbReference>
<evidence type="ECO:0000259" key="7">
    <source>
        <dbReference type="Pfam" id="PF00899"/>
    </source>
</evidence>